<dbReference type="EC" id="3.1.3.48" evidence="2"/>
<comment type="caution">
    <text evidence="6">The sequence shown here is derived from an EMBL/GenBank/DDBJ whole genome shotgun (WGS) entry which is preliminary data.</text>
</comment>
<dbReference type="SUPFAM" id="SSF89550">
    <property type="entry name" value="PHP domain-like"/>
    <property type="match status" value="1"/>
</dbReference>
<protein>
    <recommendedName>
        <fullName evidence="2">protein-tyrosine-phosphatase</fullName>
        <ecNumber evidence="2">3.1.3.48</ecNumber>
    </recommendedName>
</protein>
<dbReference type="PIRSF" id="PIRSF016557">
    <property type="entry name" value="Caps_synth_CpsB"/>
    <property type="match status" value="1"/>
</dbReference>
<organism evidence="6 7">
    <name type="scientific">Luoshenia tenuis</name>
    <dbReference type="NCBI Taxonomy" id="2763654"/>
    <lineage>
        <taxon>Bacteria</taxon>
        <taxon>Bacillati</taxon>
        <taxon>Bacillota</taxon>
        <taxon>Clostridia</taxon>
        <taxon>Christensenellales</taxon>
        <taxon>Christensenellaceae</taxon>
        <taxon>Luoshenia</taxon>
    </lineage>
</organism>
<keyword evidence="3" id="KW-0378">Hydrolase</keyword>
<dbReference type="Pfam" id="PF19567">
    <property type="entry name" value="CpsB_CapC"/>
    <property type="match status" value="1"/>
</dbReference>
<comment type="similarity">
    <text evidence="1">Belongs to the metallo-dependent hydrolases superfamily. CpsB/CapC family.</text>
</comment>
<dbReference type="Proteomes" id="UP000654279">
    <property type="component" value="Unassembled WGS sequence"/>
</dbReference>
<dbReference type="AlphaFoldDB" id="A0A926D1J2"/>
<comment type="catalytic activity">
    <reaction evidence="5">
        <text>O-phospho-L-tyrosyl-[protein] + H2O = L-tyrosyl-[protein] + phosphate</text>
        <dbReference type="Rhea" id="RHEA:10684"/>
        <dbReference type="Rhea" id="RHEA-COMP:10136"/>
        <dbReference type="Rhea" id="RHEA-COMP:20101"/>
        <dbReference type="ChEBI" id="CHEBI:15377"/>
        <dbReference type="ChEBI" id="CHEBI:43474"/>
        <dbReference type="ChEBI" id="CHEBI:46858"/>
        <dbReference type="ChEBI" id="CHEBI:61978"/>
        <dbReference type="EC" id="3.1.3.48"/>
    </reaction>
</comment>
<dbReference type="GO" id="GO:0030145">
    <property type="term" value="F:manganese ion binding"/>
    <property type="evidence" value="ECO:0007669"/>
    <property type="project" value="InterPro"/>
</dbReference>
<gene>
    <name evidence="6" type="ORF">H8699_08985</name>
</gene>
<dbReference type="InterPro" id="IPR016195">
    <property type="entry name" value="Pol/histidinol_Pase-like"/>
</dbReference>
<name>A0A926D1J2_9FIRM</name>
<proteinExistence type="inferred from homology"/>
<dbReference type="GO" id="GO:0004725">
    <property type="term" value="F:protein tyrosine phosphatase activity"/>
    <property type="evidence" value="ECO:0007669"/>
    <property type="project" value="UniProtKB-EC"/>
</dbReference>
<keyword evidence="4" id="KW-0904">Protein phosphatase</keyword>
<sequence length="226" mass="25795">MLDLHCHIIPGVDDGARDLDEARAMLDCANALGVTHIVATPHVKRADADFEAVAAGMEKIRPYARELGITLLQGYEFNIRALEQGDFGLARRCCIEGSEVLLTEFPFDDWPANWEDIVYALQAQGLTLVIAHPERYLPLQRRGDMLQRLIDMNCLFQVNASAFKKRFGPKREILRRLRGVDKLHFIASDAHSPEDYALLEKAYYLVGKGKVTPQFLEWERLETLWR</sequence>
<evidence type="ECO:0000256" key="2">
    <source>
        <dbReference type="ARBA" id="ARBA00013064"/>
    </source>
</evidence>
<dbReference type="InterPro" id="IPR016667">
    <property type="entry name" value="Caps_polysacc_synth_CpsB/CapC"/>
</dbReference>
<evidence type="ECO:0000313" key="6">
    <source>
        <dbReference type="EMBL" id="MBC8529558.1"/>
    </source>
</evidence>
<evidence type="ECO:0000256" key="3">
    <source>
        <dbReference type="ARBA" id="ARBA00022801"/>
    </source>
</evidence>
<dbReference type="PANTHER" id="PTHR39181:SF1">
    <property type="entry name" value="TYROSINE-PROTEIN PHOSPHATASE YWQE"/>
    <property type="match status" value="1"/>
</dbReference>
<dbReference type="Gene3D" id="3.20.20.140">
    <property type="entry name" value="Metal-dependent hydrolases"/>
    <property type="match status" value="1"/>
</dbReference>
<evidence type="ECO:0000313" key="7">
    <source>
        <dbReference type="Proteomes" id="UP000654279"/>
    </source>
</evidence>
<dbReference type="PANTHER" id="PTHR39181">
    <property type="entry name" value="TYROSINE-PROTEIN PHOSPHATASE YWQE"/>
    <property type="match status" value="1"/>
</dbReference>
<evidence type="ECO:0000256" key="1">
    <source>
        <dbReference type="ARBA" id="ARBA00005750"/>
    </source>
</evidence>
<dbReference type="EMBL" id="JACRSO010000003">
    <property type="protein sequence ID" value="MBC8529558.1"/>
    <property type="molecule type" value="Genomic_DNA"/>
</dbReference>
<evidence type="ECO:0000256" key="5">
    <source>
        <dbReference type="ARBA" id="ARBA00051722"/>
    </source>
</evidence>
<reference evidence="6" key="1">
    <citation type="submission" date="2020-08" db="EMBL/GenBank/DDBJ databases">
        <title>Genome public.</title>
        <authorList>
            <person name="Liu C."/>
            <person name="Sun Q."/>
        </authorList>
    </citation>
    <scope>NUCLEOTIDE SEQUENCE</scope>
    <source>
        <strain evidence="6">NSJ-44</strain>
    </source>
</reference>
<dbReference type="RefSeq" id="WP_249285382.1">
    <property type="nucleotide sequence ID" value="NZ_JACRSO010000003.1"/>
</dbReference>
<accession>A0A926D1J2</accession>
<evidence type="ECO:0000256" key="4">
    <source>
        <dbReference type="ARBA" id="ARBA00022912"/>
    </source>
</evidence>
<keyword evidence="7" id="KW-1185">Reference proteome</keyword>